<feature type="transmembrane region" description="Helical" evidence="1">
    <location>
        <begin position="237"/>
        <end position="257"/>
    </location>
</feature>
<feature type="transmembrane region" description="Helical" evidence="1">
    <location>
        <begin position="73"/>
        <end position="95"/>
    </location>
</feature>
<feature type="transmembrane region" description="Helical" evidence="1">
    <location>
        <begin position="144"/>
        <end position="164"/>
    </location>
</feature>
<protein>
    <submittedName>
        <fullName evidence="2">Uncharacterized protein</fullName>
    </submittedName>
</protein>
<feature type="transmembrane region" description="Helical" evidence="1">
    <location>
        <begin position="20"/>
        <end position="53"/>
    </location>
</feature>
<keyword evidence="1" id="KW-0472">Membrane</keyword>
<accession>A0A8J7TJX1</accession>
<organism evidence="2 3">
    <name type="scientific">Candidatus Obscuribacter phosphatis</name>
    <dbReference type="NCBI Taxonomy" id="1906157"/>
    <lineage>
        <taxon>Bacteria</taxon>
        <taxon>Bacillati</taxon>
        <taxon>Candidatus Melainabacteria</taxon>
        <taxon>Candidatus Obscuribacterales</taxon>
        <taxon>Candidatus Obscuribacteraceae</taxon>
        <taxon>Candidatus Obscuribacter</taxon>
    </lineage>
</organism>
<dbReference type="AlphaFoldDB" id="A0A8J7TJX1"/>
<feature type="transmembrane region" description="Helical" evidence="1">
    <location>
        <begin position="201"/>
        <end position="225"/>
    </location>
</feature>
<name>A0A8J7TJX1_9BACT</name>
<feature type="transmembrane region" description="Helical" evidence="1">
    <location>
        <begin position="304"/>
        <end position="321"/>
    </location>
</feature>
<evidence type="ECO:0000313" key="2">
    <source>
        <dbReference type="EMBL" id="MBN8659155.1"/>
    </source>
</evidence>
<comment type="caution">
    <text evidence="2">The sequence shown here is derived from an EMBL/GenBank/DDBJ whole genome shotgun (WGS) entry which is preliminary data.</text>
</comment>
<dbReference type="Proteomes" id="UP000664277">
    <property type="component" value="Unassembled WGS sequence"/>
</dbReference>
<sequence>MDPSSIVPLYQPIPFPAPVWLLETLLILGFFLHALPMNVVLGGGFLSAALIFAGKENREGYLFRTGKALATALPLFISFAVTQGIVPLLFVQLLYGPAFYTSSILMAVPWLSVLLIIIVSYYLSYVVIYRYFKSEKALTASGAVQTAALLLVMSLGFALVGFLFSNNMTLMLTPAKWLSMYSQNPNGLHLNLSEGTLIPRYLHFFVASFATAGITLGLFGLYIAKRNAEFSNYMIKLGSRIYLAFTLLQVPVGFWYLKSLPPEFMHKFMGGDTIAFAIFGAAMLFTLVAVVTSAMASQSGNSKAYILSLISNAVIILLMIINRHQLRVWHMNSFNLNPNNVPVSTQWDLLITFVLSAVALIVYLVWLCKLVAKAYAPKDGEALPNT</sequence>
<feature type="transmembrane region" description="Helical" evidence="1">
    <location>
        <begin position="349"/>
        <end position="368"/>
    </location>
</feature>
<evidence type="ECO:0000313" key="3">
    <source>
        <dbReference type="Proteomes" id="UP000664277"/>
    </source>
</evidence>
<feature type="transmembrane region" description="Helical" evidence="1">
    <location>
        <begin position="107"/>
        <end position="132"/>
    </location>
</feature>
<dbReference type="EMBL" id="JAFLCK010000002">
    <property type="protein sequence ID" value="MBN8659155.1"/>
    <property type="molecule type" value="Genomic_DNA"/>
</dbReference>
<keyword evidence="1" id="KW-1133">Transmembrane helix</keyword>
<reference evidence="2" key="1">
    <citation type="submission" date="2021-02" db="EMBL/GenBank/DDBJ databases">
        <title>Genome-Resolved Metagenomics of a Microbial Community Performing Photosynthetic Biological Nutrient Removal.</title>
        <authorList>
            <person name="Mcdaniel E.A."/>
        </authorList>
    </citation>
    <scope>NUCLEOTIDE SEQUENCE</scope>
    <source>
        <strain evidence="2">UWPOB_OBS1</strain>
    </source>
</reference>
<proteinExistence type="predicted"/>
<keyword evidence="1" id="KW-0812">Transmembrane</keyword>
<evidence type="ECO:0000256" key="1">
    <source>
        <dbReference type="SAM" id="Phobius"/>
    </source>
</evidence>
<gene>
    <name evidence="2" type="ORF">J0M35_02250</name>
</gene>
<feature type="transmembrane region" description="Helical" evidence="1">
    <location>
        <begin position="273"/>
        <end position="292"/>
    </location>
</feature>